<dbReference type="GO" id="GO:0004519">
    <property type="term" value="F:endonuclease activity"/>
    <property type="evidence" value="ECO:0007669"/>
    <property type="project" value="UniProtKB-KW"/>
</dbReference>
<sequence length="320" mass="35970">MMDKLSSLSARLRFRAVLDFNLVLMLLGTWLGLLGRFHWTLDLFSHFRWQYVILCGVALLWSLMAKRSRLMIGFCVASLVMNVNDLYQARGKDSWTQEEGAKLRVVSLNVLTGNPQKQGVLDYLRSTRADVIFLMEVDAAWGEALESLKSNYPHHLLGSREDNFGVAFFSRVPLLSVEVWQPSPGSMPSIQARLMHDGQEMVILGIHPLPPIGPRLAARRDWQLQEIGQRVAFLKQPVLVVGDLNATPWSWGMKLIRQGNELDFRSPAPAWTPTWQVGTPVAVPIDHALCTPPLVIVGRKIGPDVGSDHRPQELEVGWLP</sequence>
<name>A0A7W7YQQ3_9BACT</name>
<gene>
    <name evidence="3" type="ORF">HNQ64_004691</name>
</gene>
<accession>A0A7W7YQQ3</accession>
<keyword evidence="3" id="KW-0269">Exonuclease</keyword>
<feature type="transmembrane region" description="Helical" evidence="1">
    <location>
        <begin position="12"/>
        <end position="35"/>
    </location>
</feature>
<dbReference type="Gene3D" id="3.60.10.10">
    <property type="entry name" value="Endonuclease/exonuclease/phosphatase"/>
    <property type="match status" value="1"/>
</dbReference>
<keyword evidence="1" id="KW-0472">Membrane</keyword>
<dbReference type="GO" id="GO:0004527">
    <property type="term" value="F:exonuclease activity"/>
    <property type="evidence" value="ECO:0007669"/>
    <property type="project" value="UniProtKB-KW"/>
</dbReference>
<dbReference type="AlphaFoldDB" id="A0A7W7YQQ3"/>
<keyword evidence="3" id="KW-0378">Hydrolase</keyword>
<evidence type="ECO:0000256" key="1">
    <source>
        <dbReference type="SAM" id="Phobius"/>
    </source>
</evidence>
<keyword evidence="4" id="KW-1185">Reference proteome</keyword>
<keyword evidence="3" id="KW-0255">Endonuclease</keyword>
<dbReference type="Proteomes" id="UP000534294">
    <property type="component" value="Unassembled WGS sequence"/>
</dbReference>
<dbReference type="SUPFAM" id="SSF56219">
    <property type="entry name" value="DNase I-like"/>
    <property type="match status" value="1"/>
</dbReference>
<evidence type="ECO:0000313" key="4">
    <source>
        <dbReference type="Proteomes" id="UP000534294"/>
    </source>
</evidence>
<keyword evidence="3" id="KW-0540">Nuclease</keyword>
<proteinExistence type="predicted"/>
<evidence type="ECO:0000259" key="2">
    <source>
        <dbReference type="Pfam" id="PF03372"/>
    </source>
</evidence>
<dbReference type="InterPro" id="IPR036691">
    <property type="entry name" value="Endo/exonu/phosph_ase_sf"/>
</dbReference>
<dbReference type="InterPro" id="IPR005135">
    <property type="entry name" value="Endo/exonuclease/phosphatase"/>
</dbReference>
<comment type="caution">
    <text evidence="3">The sequence shown here is derived from an EMBL/GenBank/DDBJ whole genome shotgun (WGS) entry which is preliminary data.</text>
</comment>
<protein>
    <submittedName>
        <fullName evidence="3">Endonuclease/exonuclease/phosphatase (EEP) superfamily protein YafD</fullName>
    </submittedName>
</protein>
<evidence type="ECO:0000313" key="3">
    <source>
        <dbReference type="EMBL" id="MBB5040407.1"/>
    </source>
</evidence>
<keyword evidence="1" id="KW-0812">Transmembrane</keyword>
<organism evidence="3 4">
    <name type="scientific">Prosthecobacter dejongeii</name>
    <dbReference type="NCBI Taxonomy" id="48465"/>
    <lineage>
        <taxon>Bacteria</taxon>
        <taxon>Pseudomonadati</taxon>
        <taxon>Verrucomicrobiota</taxon>
        <taxon>Verrucomicrobiia</taxon>
        <taxon>Verrucomicrobiales</taxon>
        <taxon>Verrucomicrobiaceae</taxon>
        <taxon>Prosthecobacter</taxon>
    </lineage>
</organism>
<dbReference type="RefSeq" id="WP_184212946.1">
    <property type="nucleotide sequence ID" value="NZ_JACHIF010000013.1"/>
</dbReference>
<dbReference type="EMBL" id="JACHIF010000013">
    <property type="protein sequence ID" value="MBB5040407.1"/>
    <property type="molecule type" value="Genomic_DNA"/>
</dbReference>
<feature type="transmembrane region" description="Helical" evidence="1">
    <location>
        <begin position="47"/>
        <end position="64"/>
    </location>
</feature>
<dbReference type="Pfam" id="PF03372">
    <property type="entry name" value="Exo_endo_phos"/>
    <property type="match status" value="1"/>
</dbReference>
<keyword evidence="1" id="KW-1133">Transmembrane helix</keyword>
<feature type="domain" description="Endonuclease/exonuclease/phosphatase" evidence="2">
    <location>
        <begin position="107"/>
        <end position="309"/>
    </location>
</feature>
<reference evidence="3 4" key="1">
    <citation type="submission" date="2020-08" db="EMBL/GenBank/DDBJ databases">
        <title>Genomic Encyclopedia of Type Strains, Phase IV (KMG-IV): sequencing the most valuable type-strain genomes for metagenomic binning, comparative biology and taxonomic classification.</title>
        <authorList>
            <person name="Goeker M."/>
        </authorList>
    </citation>
    <scope>NUCLEOTIDE SEQUENCE [LARGE SCALE GENOMIC DNA]</scope>
    <source>
        <strain evidence="3 4">DSM 12251</strain>
    </source>
</reference>